<dbReference type="Gene3D" id="3.40.50.150">
    <property type="entry name" value="Vaccinia Virus protein VP39"/>
    <property type="match status" value="1"/>
</dbReference>
<dbReference type="InterPro" id="IPR013216">
    <property type="entry name" value="Methyltransf_11"/>
</dbReference>
<gene>
    <name evidence="2" type="ORF">ABB05_13930</name>
</gene>
<proteinExistence type="predicted"/>
<sequence>MKDSYDIWNSTLYDENHSFVSKFGESIIELLAPKAGERILDLGCGTGNLASQITALGAQVIGVDYSPNMIKEAIRKYPHIPFKVEDACALPYRHEFDAVFSNAALHWIKTPDEVLSCIYKALVPGGRLIAEFGGKGNVKQIVDALLLQFQKYGIEEGANRIPWYFPSIGEYTTLMEKFGFHVTFAQYFERPTLLEGKDGLRNWLNMFGDSFFQGLTNNVKDQLIIATEDHLQATMFQNGHWLADYKRIRVVGIKK</sequence>
<keyword evidence="2" id="KW-0489">Methyltransferase</keyword>
<dbReference type="SUPFAM" id="SSF53335">
    <property type="entry name" value="S-adenosyl-L-methionine-dependent methyltransferases"/>
    <property type="match status" value="1"/>
</dbReference>
<dbReference type="GO" id="GO:0032259">
    <property type="term" value="P:methylation"/>
    <property type="evidence" value="ECO:0007669"/>
    <property type="project" value="UniProtKB-KW"/>
</dbReference>
<dbReference type="PATRIC" id="fig|217031.6.peg.2998"/>
<dbReference type="GO" id="GO:0008757">
    <property type="term" value="F:S-adenosylmethionine-dependent methyltransferase activity"/>
    <property type="evidence" value="ECO:0007669"/>
    <property type="project" value="InterPro"/>
</dbReference>
<comment type="caution">
    <text evidence="2">The sequence shown here is derived from an EMBL/GenBank/DDBJ whole genome shotgun (WGS) entry which is preliminary data.</text>
</comment>
<dbReference type="Proteomes" id="UP000077881">
    <property type="component" value="Unassembled WGS sequence"/>
</dbReference>
<evidence type="ECO:0000259" key="1">
    <source>
        <dbReference type="Pfam" id="PF08241"/>
    </source>
</evidence>
<dbReference type="EMBL" id="LDJR01000054">
    <property type="protein sequence ID" value="OAK69070.1"/>
    <property type="molecule type" value="Genomic_DNA"/>
</dbReference>
<evidence type="ECO:0000313" key="3">
    <source>
        <dbReference type="Proteomes" id="UP000077881"/>
    </source>
</evidence>
<dbReference type="PANTHER" id="PTHR43861:SF1">
    <property type="entry name" value="TRANS-ACONITATE 2-METHYLTRANSFERASE"/>
    <property type="match status" value="1"/>
</dbReference>
<keyword evidence="3" id="KW-1185">Reference proteome</keyword>
<name>A0A177ZP25_9BACI</name>
<accession>A0A177ZP25</accession>
<protein>
    <submittedName>
        <fullName evidence="2">Methyltransferase type 11</fullName>
    </submittedName>
</protein>
<dbReference type="OrthoDB" id="9760689at2"/>
<dbReference type="AlphaFoldDB" id="A0A177ZP25"/>
<dbReference type="Pfam" id="PF08241">
    <property type="entry name" value="Methyltransf_11"/>
    <property type="match status" value="1"/>
</dbReference>
<reference evidence="2 3" key="1">
    <citation type="submission" date="2015-05" db="EMBL/GenBank/DDBJ databases">
        <title>Comparison of genome.</title>
        <authorList>
            <person name="Zheng Z."/>
            <person name="Sun M."/>
        </authorList>
    </citation>
    <scope>NUCLEOTIDE SEQUENCE [LARGE SCALE GENOMIC DNA]</scope>
    <source>
        <strain evidence="2 3">G25-74</strain>
    </source>
</reference>
<dbReference type="RefSeq" id="WP_064468362.1">
    <property type="nucleotide sequence ID" value="NZ_LDJR01000054.1"/>
</dbReference>
<feature type="domain" description="Methyltransferase type 11" evidence="1">
    <location>
        <begin position="40"/>
        <end position="129"/>
    </location>
</feature>
<dbReference type="STRING" id="217031.ABB05_13930"/>
<dbReference type="PANTHER" id="PTHR43861">
    <property type="entry name" value="TRANS-ACONITATE 2-METHYLTRANSFERASE-RELATED"/>
    <property type="match status" value="1"/>
</dbReference>
<organism evidence="2 3">
    <name type="scientific">Lederbergia galactosidilytica</name>
    <dbReference type="NCBI Taxonomy" id="217031"/>
    <lineage>
        <taxon>Bacteria</taxon>
        <taxon>Bacillati</taxon>
        <taxon>Bacillota</taxon>
        <taxon>Bacilli</taxon>
        <taxon>Bacillales</taxon>
        <taxon>Bacillaceae</taxon>
        <taxon>Lederbergia</taxon>
    </lineage>
</organism>
<evidence type="ECO:0000313" key="2">
    <source>
        <dbReference type="EMBL" id="OAK69070.1"/>
    </source>
</evidence>
<dbReference type="InterPro" id="IPR029063">
    <property type="entry name" value="SAM-dependent_MTases_sf"/>
</dbReference>
<dbReference type="CDD" id="cd02440">
    <property type="entry name" value="AdoMet_MTases"/>
    <property type="match status" value="1"/>
</dbReference>
<keyword evidence="2" id="KW-0808">Transferase</keyword>